<dbReference type="Pfam" id="PF13401">
    <property type="entry name" value="AAA_22"/>
    <property type="match status" value="1"/>
</dbReference>
<dbReference type="RefSeq" id="WP_144309039.1">
    <property type="nucleotide sequence ID" value="NZ_VMNK01000006.1"/>
</dbReference>
<feature type="domain" description="ORC1/DEAH AAA+ ATPase" evidence="1">
    <location>
        <begin position="29"/>
        <end position="142"/>
    </location>
</feature>
<protein>
    <submittedName>
        <fullName evidence="2">ATP-binding protein</fullName>
    </submittedName>
</protein>
<gene>
    <name evidence="2" type="ORF">FHP91_07770</name>
</gene>
<keyword evidence="2" id="KW-0067">ATP-binding</keyword>
<keyword evidence="3" id="KW-1185">Reference proteome</keyword>
<organism evidence="2 3">
    <name type="scientific">Denitromonas halophila</name>
    <dbReference type="NCBI Taxonomy" id="1629404"/>
    <lineage>
        <taxon>Bacteria</taxon>
        <taxon>Pseudomonadati</taxon>
        <taxon>Pseudomonadota</taxon>
        <taxon>Betaproteobacteria</taxon>
        <taxon>Rhodocyclales</taxon>
        <taxon>Zoogloeaceae</taxon>
        <taxon>Denitromonas</taxon>
    </lineage>
</organism>
<evidence type="ECO:0000313" key="3">
    <source>
        <dbReference type="Proteomes" id="UP000319502"/>
    </source>
</evidence>
<accession>A0A557QXK2</accession>
<sequence length="238" mass="26154">MTQTAQIQNLEMARTAAERLTGRVAGLPGMAALYGPAGYGKTTAALAVSNENRSYFVQMRSAWTRKVLLEKILHEMGLKPAGTIGALLDQVCSQLAASGRMLIIDEFDYCTRNDSMIELVRDIYEGSQSTLLLLGEEMLPQKLKRWERFHSRVLSWIPAQPVSTADAELLAPIYCPGIHVASDMLEHLVRLSNGSVRRVSVNLAAIAEAAAIEGWLAIDRSTWGNRPLYTGEAPRRGV</sequence>
<dbReference type="SUPFAM" id="SSF52540">
    <property type="entry name" value="P-loop containing nucleoside triphosphate hydrolases"/>
    <property type="match status" value="1"/>
</dbReference>
<dbReference type="InterPro" id="IPR049945">
    <property type="entry name" value="AAA_22"/>
</dbReference>
<proteinExistence type="predicted"/>
<keyword evidence="2" id="KW-0547">Nucleotide-binding</keyword>
<dbReference type="OrthoDB" id="9797061at2"/>
<name>A0A557QXK2_9RHOO</name>
<dbReference type="Proteomes" id="UP000319502">
    <property type="component" value="Unassembled WGS sequence"/>
</dbReference>
<evidence type="ECO:0000259" key="1">
    <source>
        <dbReference type="Pfam" id="PF13401"/>
    </source>
</evidence>
<dbReference type="GO" id="GO:0016887">
    <property type="term" value="F:ATP hydrolysis activity"/>
    <property type="evidence" value="ECO:0007669"/>
    <property type="project" value="InterPro"/>
</dbReference>
<dbReference type="GO" id="GO:0005524">
    <property type="term" value="F:ATP binding"/>
    <property type="evidence" value="ECO:0007669"/>
    <property type="project" value="UniProtKB-KW"/>
</dbReference>
<dbReference type="EMBL" id="VMNK01000006">
    <property type="protein sequence ID" value="TVO57566.1"/>
    <property type="molecule type" value="Genomic_DNA"/>
</dbReference>
<evidence type="ECO:0000313" key="2">
    <source>
        <dbReference type="EMBL" id="TVO57566.1"/>
    </source>
</evidence>
<dbReference type="AlphaFoldDB" id="A0A557QXK2"/>
<dbReference type="InterPro" id="IPR027417">
    <property type="entry name" value="P-loop_NTPase"/>
</dbReference>
<comment type="caution">
    <text evidence="2">The sequence shown here is derived from an EMBL/GenBank/DDBJ whole genome shotgun (WGS) entry which is preliminary data.</text>
</comment>
<dbReference type="Gene3D" id="3.40.50.300">
    <property type="entry name" value="P-loop containing nucleotide triphosphate hydrolases"/>
    <property type="match status" value="1"/>
</dbReference>
<reference evidence="2 3" key="1">
    <citation type="submission" date="2019-07" db="EMBL/GenBank/DDBJ databases">
        <title>The pathways for chlorine oxyanion respiration interact through the shared metabolite chlorate.</title>
        <authorList>
            <person name="Barnum T.P."/>
            <person name="Cheng Y."/>
            <person name="Hill K.A."/>
            <person name="Lucas L.N."/>
            <person name="Carlson H.K."/>
            <person name="Coates J.D."/>
        </authorList>
    </citation>
    <scope>NUCLEOTIDE SEQUENCE [LARGE SCALE GENOMIC DNA]</scope>
    <source>
        <strain evidence="2 3">SFB-3</strain>
    </source>
</reference>